<protein>
    <submittedName>
        <fullName evidence="1">Uncharacterized protein</fullName>
    </submittedName>
</protein>
<evidence type="ECO:0000313" key="2">
    <source>
        <dbReference type="Proteomes" id="UP001056120"/>
    </source>
</evidence>
<sequence>MILSIKFKDLQTTGSELRLTHMRRRIFSDMKERRVEYTRLFEHMYSEAYLAEIRLEENKGVEKVCTLEVNVENVLRELQTKMNVSQNIYWDDQFDYSGFHRDVRGIQEKEQLERVMEEAKEEKDDEDDGSEKDKDLKEKDDKDNEGEGGSAAGLDGSDSNNTNDRENDDVDPDVVVQESI</sequence>
<dbReference type="EMBL" id="CM042019">
    <property type="protein sequence ID" value="KAI3824800.1"/>
    <property type="molecule type" value="Genomic_DNA"/>
</dbReference>
<accession>A0ACB9JXT7</accession>
<keyword evidence="2" id="KW-1185">Reference proteome</keyword>
<organism evidence="1 2">
    <name type="scientific">Smallanthus sonchifolius</name>
    <dbReference type="NCBI Taxonomy" id="185202"/>
    <lineage>
        <taxon>Eukaryota</taxon>
        <taxon>Viridiplantae</taxon>
        <taxon>Streptophyta</taxon>
        <taxon>Embryophyta</taxon>
        <taxon>Tracheophyta</taxon>
        <taxon>Spermatophyta</taxon>
        <taxon>Magnoliopsida</taxon>
        <taxon>eudicotyledons</taxon>
        <taxon>Gunneridae</taxon>
        <taxon>Pentapetalae</taxon>
        <taxon>asterids</taxon>
        <taxon>campanulids</taxon>
        <taxon>Asterales</taxon>
        <taxon>Asteraceae</taxon>
        <taxon>Asteroideae</taxon>
        <taxon>Heliantheae alliance</taxon>
        <taxon>Millerieae</taxon>
        <taxon>Smallanthus</taxon>
    </lineage>
</organism>
<dbReference type="Proteomes" id="UP001056120">
    <property type="component" value="Linkage Group LG02"/>
</dbReference>
<evidence type="ECO:0000313" key="1">
    <source>
        <dbReference type="EMBL" id="KAI3824800.1"/>
    </source>
</evidence>
<reference evidence="1 2" key="2">
    <citation type="journal article" date="2022" name="Mol. Ecol. Resour.">
        <title>The genomes of chicory, endive, great burdock and yacon provide insights into Asteraceae paleo-polyploidization history and plant inulin production.</title>
        <authorList>
            <person name="Fan W."/>
            <person name="Wang S."/>
            <person name="Wang H."/>
            <person name="Wang A."/>
            <person name="Jiang F."/>
            <person name="Liu H."/>
            <person name="Zhao H."/>
            <person name="Xu D."/>
            <person name="Zhang Y."/>
        </authorList>
    </citation>
    <scope>NUCLEOTIDE SEQUENCE [LARGE SCALE GENOMIC DNA]</scope>
    <source>
        <strain evidence="2">cv. Yunnan</strain>
        <tissue evidence="1">Leaves</tissue>
    </source>
</reference>
<reference evidence="2" key="1">
    <citation type="journal article" date="2022" name="Mol. Ecol. Resour.">
        <title>The genomes of chicory, endive, great burdock and yacon provide insights into Asteraceae palaeo-polyploidization history and plant inulin production.</title>
        <authorList>
            <person name="Fan W."/>
            <person name="Wang S."/>
            <person name="Wang H."/>
            <person name="Wang A."/>
            <person name="Jiang F."/>
            <person name="Liu H."/>
            <person name="Zhao H."/>
            <person name="Xu D."/>
            <person name="Zhang Y."/>
        </authorList>
    </citation>
    <scope>NUCLEOTIDE SEQUENCE [LARGE SCALE GENOMIC DNA]</scope>
    <source>
        <strain evidence="2">cv. Yunnan</strain>
    </source>
</reference>
<name>A0ACB9JXT7_9ASTR</name>
<proteinExistence type="predicted"/>
<comment type="caution">
    <text evidence="1">The sequence shown here is derived from an EMBL/GenBank/DDBJ whole genome shotgun (WGS) entry which is preliminary data.</text>
</comment>
<gene>
    <name evidence="1" type="ORF">L1987_06271</name>
</gene>